<protein>
    <recommendedName>
        <fullName evidence="2">MAM domain-containing protein</fullName>
    </recommendedName>
</protein>
<sequence length="579" mass="65778">MLPIILLLSSCLISTSQSQQLFDCDFEESCEHFLFDSYWIVENVSSHADHTYGNLSGHYITYTNSSVLQPFTTTLRTRDWINTSSNLTAWFSNWIYSGPGGVYYKLELAQGDDLQARIPVGIIGFNFDNPQWRHASVEMPYANRFVPFILFTNITSSLDLDDISVDLSHSSQPIPPIKTMFDCDFDKTFCPELLSLSNYSYSWSMIQAEQAQNYTIQAPDVDYSIGDKTGHYMWLNNSDSLQSGGAGYLNTRPFHFTMSDGIYCLSFQYYRFGVTFETSKLTVLALDEDNQKSVDQIWPIDPINYTYINQRWSWAYAPLRIGNYSLLFRMDSEYQVNSSFAIDSISVSSCQYPQKYFSAISNIEFACDFDSSMYSTCGIQNDYTDLRPQSALNFTIQSPNNINDRELGPRQTTGWSGEDFYYWSRSAQTSSILTSGQFKTPLIETNRDMCIRFAYFVNSTNVQSNESNTKIDVSVRGCETENIWSIEIDNSLGWQLVVKSFIPNACRQAVYFSITQRRPTRIAVAFDDITIAQCGTLNVLTTTEPPITTPSSKTSSNSIDSIVLITSLLVVLQYALSFI</sequence>
<organism evidence="3 5">
    <name type="scientific">Rotaria socialis</name>
    <dbReference type="NCBI Taxonomy" id="392032"/>
    <lineage>
        <taxon>Eukaryota</taxon>
        <taxon>Metazoa</taxon>
        <taxon>Spiralia</taxon>
        <taxon>Gnathifera</taxon>
        <taxon>Rotifera</taxon>
        <taxon>Eurotatoria</taxon>
        <taxon>Bdelloidea</taxon>
        <taxon>Philodinida</taxon>
        <taxon>Philodinidae</taxon>
        <taxon>Rotaria</taxon>
    </lineage>
</organism>
<evidence type="ECO:0000259" key="2">
    <source>
        <dbReference type="PROSITE" id="PS50060"/>
    </source>
</evidence>
<dbReference type="AlphaFoldDB" id="A0A817VFG5"/>
<evidence type="ECO:0000313" key="5">
    <source>
        <dbReference type="Proteomes" id="UP000663825"/>
    </source>
</evidence>
<keyword evidence="1" id="KW-0732">Signal</keyword>
<dbReference type="PROSITE" id="PS50060">
    <property type="entry name" value="MAM_2"/>
    <property type="match status" value="2"/>
</dbReference>
<proteinExistence type="predicted"/>
<feature type="domain" description="MAM" evidence="2">
    <location>
        <begin position="181"/>
        <end position="352"/>
    </location>
</feature>
<dbReference type="EMBL" id="CAJOBP010000032">
    <property type="protein sequence ID" value="CAF4106139.1"/>
    <property type="molecule type" value="Genomic_DNA"/>
</dbReference>
<feature type="chain" id="PRO_5036414074" description="MAM domain-containing protein" evidence="1">
    <location>
        <begin position="19"/>
        <end position="579"/>
    </location>
</feature>
<evidence type="ECO:0000313" key="6">
    <source>
        <dbReference type="Proteomes" id="UP000663873"/>
    </source>
</evidence>
<evidence type="ECO:0000256" key="1">
    <source>
        <dbReference type="SAM" id="SignalP"/>
    </source>
</evidence>
<name>A0A817VFG5_9BILA</name>
<accession>A0A817VFG5</accession>
<evidence type="ECO:0000313" key="4">
    <source>
        <dbReference type="EMBL" id="CAF4106139.1"/>
    </source>
</evidence>
<feature type="domain" description="MAM" evidence="2">
    <location>
        <begin position="365"/>
        <end position="536"/>
    </location>
</feature>
<gene>
    <name evidence="3" type="ORF">TIS948_LOCUS22832</name>
    <name evidence="4" type="ORF">UJA718_LOCUS615</name>
</gene>
<dbReference type="Proteomes" id="UP000663873">
    <property type="component" value="Unassembled WGS sequence"/>
</dbReference>
<dbReference type="EMBL" id="CAJNXB010003902">
    <property type="protein sequence ID" value="CAF3346117.1"/>
    <property type="molecule type" value="Genomic_DNA"/>
</dbReference>
<evidence type="ECO:0000313" key="3">
    <source>
        <dbReference type="EMBL" id="CAF3346117.1"/>
    </source>
</evidence>
<feature type="signal peptide" evidence="1">
    <location>
        <begin position="1"/>
        <end position="18"/>
    </location>
</feature>
<keyword evidence="6" id="KW-1185">Reference proteome</keyword>
<dbReference type="OrthoDB" id="9989545at2759"/>
<comment type="caution">
    <text evidence="3">The sequence shown here is derived from an EMBL/GenBank/DDBJ whole genome shotgun (WGS) entry which is preliminary data.</text>
</comment>
<dbReference type="InterPro" id="IPR000998">
    <property type="entry name" value="MAM_dom"/>
</dbReference>
<dbReference type="Pfam" id="PF00629">
    <property type="entry name" value="MAM"/>
    <property type="match status" value="2"/>
</dbReference>
<dbReference type="GO" id="GO:0016020">
    <property type="term" value="C:membrane"/>
    <property type="evidence" value="ECO:0007669"/>
    <property type="project" value="InterPro"/>
</dbReference>
<dbReference type="Gene3D" id="2.60.120.200">
    <property type="match status" value="2"/>
</dbReference>
<dbReference type="InterPro" id="IPR013320">
    <property type="entry name" value="ConA-like_dom_sf"/>
</dbReference>
<dbReference type="Proteomes" id="UP000663825">
    <property type="component" value="Unassembled WGS sequence"/>
</dbReference>
<reference evidence="3" key="1">
    <citation type="submission" date="2021-02" db="EMBL/GenBank/DDBJ databases">
        <authorList>
            <person name="Nowell W R."/>
        </authorList>
    </citation>
    <scope>NUCLEOTIDE SEQUENCE</scope>
</reference>
<dbReference type="SUPFAM" id="SSF49899">
    <property type="entry name" value="Concanavalin A-like lectins/glucanases"/>
    <property type="match status" value="1"/>
</dbReference>